<reference evidence="2 3" key="1">
    <citation type="submission" date="2010-12" db="EMBL/GenBank/DDBJ databases">
        <title>Complete sequence of Desulfurispirillum indicum S5.</title>
        <authorList>
            <consortium name="US DOE Joint Genome Institute"/>
            <person name="Lucas S."/>
            <person name="Copeland A."/>
            <person name="Lapidus A."/>
            <person name="Cheng J.-F."/>
            <person name="Goodwin L."/>
            <person name="Pitluck S."/>
            <person name="Chertkov O."/>
            <person name="Held B."/>
            <person name="Detter J.C."/>
            <person name="Han C."/>
            <person name="Tapia R."/>
            <person name="Land M."/>
            <person name="Hauser L."/>
            <person name="Kyrpides N."/>
            <person name="Ivanova N."/>
            <person name="Mikhailova N."/>
            <person name="Haggblom M."/>
            <person name="Rauschenbach I."/>
            <person name="Bini E."/>
            <person name="Woyke T."/>
        </authorList>
    </citation>
    <scope>NUCLEOTIDE SEQUENCE [LARGE SCALE GENOMIC DNA]</scope>
    <source>
        <strain evidence="3">ATCC BAA-1389 / DSM 22839 / S5</strain>
    </source>
</reference>
<feature type="domain" description="DUF2007" evidence="1">
    <location>
        <begin position="1"/>
        <end position="63"/>
    </location>
</feature>
<sequence length="64" mass="7222">MKEIARFNTRIEAEMWCVALKEKNIPYILQGNDYGGANPLVGMINGVKVLVADEMIDQIENILK</sequence>
<proteinExistence type="predicted"/>
<dbReference type="InterPro" id="IPR011322">
    <property type="entry name" value="N-reg_PII-like_a/b"/>
</dbReference>
<dbReference type="Proteomes" id="UP000002572">
    <property type="component" value="Chromosome"/>
</dbReference>
<evidence type="ECO:0000259" key="1">
    <source>
        <dbReference type="Pfam" id="PF09413"/>
    </source>
</evidence>
<dbReference type="InParanoid" id="E6W4L8"/>
<dbReference type="Pfam" id="PF09413">
    <property type="entry name" value="DUF2007"/>
    <property type="match status" value="1"/>
</dbReference>
<dbReference type="KEGG" id="din:Selin_2376"/>
<organism evidence="2 3">
    <name type="scientific">Desulfurispirillum indicum (strain ATCC BAA-1389 / DSM 22839 / S5)</name>
    <dbReference type="NCBI Taxonomy" id="653733"/>
    <lineage>
        <taxon>Bacteria</taxon>
        <taxon>Pseudomonadati</taxon>
        <taxon>Chrysiogenota</taxon>
        <taxon>Chrysiogenia</taxon>
        <taxon>Chrysiogenales</taxon>
        <taxon>Chrysiogenaceae</taxon>
        <taxon>Desulfurispirillum</taxon>
    </lineage>
</organism>
<dbReference type="AlphaFoldDB" id="E6W4L8"/>
<evidence type="ECO:0000313" key="2">
    <source>
        <dbReference type="EMBL" id="ADU67091.1"/>
    </source>
</evidence>
<dbReference type="SUPFAM" id="SSF54913">
    <property type="entry name" value="GlnB-like"/>
    <property type="match status" value="1"/>
</dbReference>
<keyword evidence="3" id="KW-1185">Reference proteome</keyword>
<gene>
    <name evidence="2" type="ordered locus">Selin_2376</name>
</gene>
<accession>E6W4L8</accession>
<dbReference type="HOGENOM" id="CLU_2860395_0_0_0"/>
<protein>
    <recommendedName>
        <fullName evidence="1">DUF2007 domain-containing protein</fullName>
    </recommendedName>
</protein>
<evidence type="ECO:0000313" key="3">
    <source>
        <dbReference type="Proteomes" id="UP000002572"/>
    </source>
</evidence>
<name>E6W4L8_DESIS</name>
<dbReference type="RefSeq" id="WP_013506964.1">
    <property type="nucleotide sequence ID" value="NC_014836.1"/>
</dbReference>
<dbReference type="InterPro" id="IPR018551">
    <property type="entry name" value="DUF2007"/>
</dbReference>
<dbReference type="EMBL" id="CP002432">
    <property type="protein sequence ID" value="ADU67091.1"/>
    <property type="molecule type" value="Genomic_DNA"/>
</dbReference>